<dbReference type="GO" id="GO:0009432">
    <property type="term" value="P:SOS response"/>
    <property type="evidence" value="ECO:0007669"/>
    <property type="project" value="UniProtKB-UniRule"/>
</dbReference>
<keyword evidence="3 7" id="KW-0228">DNA excision</keyword>
<evidence type="ECO:0000313" key="11">
    <source>
        <dbReference type="EMBL" id="GEO66210.1"/>
    </source>
</evidence>
<keyword evidence="2 7" id="KW-0227">DNA damage</keyword>
<dbReference type="PROSITE" id="PS50165">
    <property type="entry name" value="UVRC"/>
    <property type="match status" value="1"/>
</dbReference>
<comment type="function">
    <text evidence="7">The UvrABC repair system catalyzes the recognition and processing of DNA lesions. UvrC both incises the 5' and 3' sides of the lesion. The N-terminal half is responsible for the 3' incision and the C-terminal half is responsible for the 5' incision.</text>
</comment>
<dbReference type="FunFam" id="3.40.1440.10:FF:000001">
    <property type="entry name" value="UvrABC system protein C"/>
    <property type="match status" value="1"/>
</dbReference>
<dbReference type="PROSITE" id="PS50151">
    <property type="entry name" value="UVR"/>
    <property type="match status" value="1"/>
</dbReference>
<dbReference type="Pfam" id="PF22920">
    <property type="entry name" value="UvrC_RNaseH"/>
    <property type="match status" value="1"/>
</dbReference>
<dbReference type="FunFam" id="3.30.420.340:FF:000002">
    <property type="entry name" value="UvrABC system protein C"/>
    <property type="match status" value="1"/>
</dbReference>
<evidence type="ECO:0000259" key="9">
    <source>
        <dbReference type="PROSITE" id="PS50164"/>
    </source>
</evidence>
<dbReference type="PROSITE" id="PS50164">
    <property type="entry name" value="GIY_YIG"/>
    <property type="match status" value="1"/>
</dbReference>
<dbReference type="Proteomes" id="UP000033491">
    <property type="component" value="Unassembled WGS sequence"/>
</dbReference>
<evidence type="ECO:0000313" key="14">
    <source>
        <dbReference type="Proteomes" id="UP000321691"/>
    </source>
</evidence>
<dbReference type="Gene3D" id="4.10.860.10">
    <property type="entry name" value="UVR domain"/>
    <property type="match status" value="1"/>
</dbReference>
<evidence type="ECO:0000259" key="8">
    <source>
        <dbReference type="PROSITE" id="PS50151"/>
    </source>
</evidence>
<dbReference type="InterPro" id="IPR001162">
    <property type="entry name" value="UvrC_RNase_H_dom"/>
</dbReference>
<dbReference type="GO" id="GO:0003677">
    <property type="term" value="F:DNA binding"/>
    <property type="evidence" value="ECO:0007669"/>
    <property type="project" value="UniProtKB-UniRule"/>
</dbReference>
<evidence type="ECO:0000256" key="7">
    <source>
        <dbReference type="HAMAP-Rule" id="MF_00203"/>
    </source>
</evidence>
<dbReference type="PANTHER" id="PTHR30562:SF1">
    <property type="entry name" value="UVRABC SYSTEM PROTEIN C"/>
    <property type="match status" value="1"/>
</dbReference>
<dbReference type="Pfam" id="PF08459">
    <property type="entry name" value="UvrC_RNaseH_dom"/>
    <property type="match status" value="1"/>
</dbReference>
<evidence type="ECO:0000256" key="6">
    <source>
        <dbReference type="ARBA" id="ARBA00023236"/>
    </source>
</evidence>
<comment type="subcellular location">
    <subcellularLocation>
        <location evidence="7">Cytoplasm</location>
    </subcellularLocation>
</comment>
<feature type="domain" description="UVR" evidence="8">
    <location>
        <begin position="197"/>
        <end position="232"/>
    </location>
</feature>
<dbReference type="GO" id="GO:0009380">
    <property type="term" value="C:excinuclease repair complex"/>
    <property type="evidence" value="ECO:0007669"/>
    <property type="project" value="InterPro"/>
</dbReference>
<dbReference type="Pfam" id="PF02151">
    <property type="entry name" value="UVR"/>
    <property type="match status" value="1"/>
</dbReference>
<dbReference type="SUPFAM" id="SSF82771">
    <property type="entry name" value="GIY-YIG endonuclease"/>
    <property type="match status" value="1"/>
</dbReference>
<evidence type="ECO:0000256" key="4">
    <source>
        <dbReference type="ARBA" id="ARBA00022881"/>
    </source>
</evidence>
<evidence type="ECO:0000256" key="5">
    <source>
        <dbReference type="ARBA" id="ARBA00023204"/>
    </source>
</evidence>
<dbReference type="STRING" id="216463.VC81_10095"/>
<feature type="domain" description="UvrC family homology region profile" evidence="10">
    <location>
        <begin position="248"/>
        <end position="467"/>
    </location>
</feature>
<comment type="caution">
    <text evidence="12">The sequence shown here is derived from an EMBL/GenBank/DDBJ whole genome shotgun (WGS) entry which is preliminary data.</text>
</comment>
<dbReference type="Proteomes" id="UP000321691">
    <property type="component" value="Unassembled WGS sequence"/>
</dbReference>
<dbReference type="Pfam" id="PF01541">
    <property type="entry name" value="GIY-YIG"/>
    <property type="match status" value="1"/>
</dbReference>
<dbReference type="Gene3D" id="3.30.420.340">
    <property type="entry name" value="UvrC, RNAse H endonuclease domain"/>
    <property type="match status" value="1"/>
</dbReference>
<keyword evidence="1 7" id="KW-0963">Cytoplasm</keyword>
<evidence type="ECO:0000313" key="12">
    <source>
        <dbReference type="EMBL" id="KJW12234.1"/>
    </source>
</evidence>
<dbReference type="CDD" id="cd10434">
    <property type="entry name" value="GIY-YIG_UvrC_Cho"/>
    <property type="match status" value="1"/>
</dbReference>
<comment type="similarity">
    <text evidence="7">Belongs to the UvrC family.</text>
</comment>
<dbReference type="SUPFAM" id="SSF47781">
    <property type="entry name" value="RuvA domain 2-like"/>
    <property type="match status" value="1"/>
</dbReference>
<dbReference type="Gene3D" id="3.40.1440.10">
    <property type="entry name" value="GIY-YIG endonuclease"/>
    <property type="match status" value="1"/>
</dbReference>
<dbReference type="Gene3D" id="1.10.150.20">
    <property type="entry name" value="5' to 3' exonuclease, C-terminal subdomain"/>
    <property type="match status" value="1"/>
</dbReference>
<dbReference type="InterPro" id="IPR038476">
    <property type="entry name" value="UvrC_RNase_H_dom_sf"/>
</dbReference>
<dbReference type="SMART" id="SM00465">
    <property type="entry name" value="GIYc"/>
    <property type="match status" value="1"/>
</dbReference>
<evidence type="ECO:0000256" key="2">
    <source>
        <dbReference type="ARBA" id="ARBA00022763"/>
    </source>
</evidence>
<dbReference type="InterPro" id="IPR035901">
    <property type="entry name" value="GIY-YIG_endonuc_sf"/>
</dbReference>
<dbReference type="GO" id="GO:0005737">
    <property type="term" value="C:cytoplasm"/>
    <property type="evidence" value="ECO:0007669"/>
    <property type="project" value="UniProtKB-SubCell"/>
</dbReference>
<evidence type="ECO:0000259" key="10">
    <source>
        <dbReference type="PROSITE" id="PS50165"/>
    </source>
</evidence>
<dbReference type="EMBL" id="JZCR01000021">
    <property type="protein sequence ID" value="KJW12234.1"/>
    <property type="molecule type" value="Genomic_DNA"/>
</dbReference>
<organism evidence="12 13">
    <name type="scientific">Levilactobacillus spicheri</name>
    <dbReference type="NCBI Taxonomy" id="216463"/>
    <lineage>
        <taxon>Bacteria</taxon>
        <taxon>Bacillati</taxon>
        <taxon>Bacillota</taxon>
        <taxon>Bacilli</taxon>
        <taxon>Lactobacillales</taxon>
        <taxon>Lactobacillaceae</taxon>
        <taxon>Levilactobacillus</taxon>
    </lineage>
</organism>
<name>A0A0F3RRK7_9LACO</name>
<comment type="subunit">
    <text evidence="7">Interacts with UvrB in an incision complex.</text>
</comment>
<evidence type="ECO:0000313" key="13">
    <source>
        <dbReference type="Proteomes" id="UP000033491"/>
    </source>
</evidence>
<dbReference type="InterPro" id="IPR036876">
    <property type="entry name" value="UVR_dom_sf"/>
</dbReference>
<dbReference type="GO" id="GO:0006289">
    <property type="term" value="P:nucleotide-excision repair"/>
    <property type="evidence" value="ECO:0007669"/>
    <property type="project" value="UniProtKB-UniRule"/>
</dbReference>
<dbReference type="SUPFAM" id="SSF46600">
    <property type="entry name" value="C-terminal UvrC-binding domain of UvrB"/>
    <property type="match status" value="1"/>
</dbReference>
<dbReference type="OrthoDB" id="9804933at2"/>
<dbReference type="NCBIfam" id="TIGR00194">
    <property type="entry name" value="uvrC"/>
    <property type="match status" value="1"/>
</dbReference>
<dbReference type="InterPro" id="IPR010994">
    <property type="entry name" value="RuvA_2-like"/>
</dbReference>
<reference evidence="11 14" key="2">
    <citation type="submission" date="2019-07" db="EMBL/GenBank/DDBJ databases">
        <title>Whole genome shotgun sequence of Lactobacillus spicheri NBRC 107155.</title>
        <authorList>
            <person name="Hosoyama A."/>
            <person name="Uohara A."/>
            <person name="Ohji S."/>
            <person name="Ichikawa N."/>
        </authorList>
    </citation>
    <scope>NUCLEOTIDE SEQUENCE [LARGE SCALE GENOMIC DNA]</scope>
    <source>
        <strain evidence="11 14">NBRC 107155</strain>
    </source>
</reference>
<dbReference type="EMBL" id="BJZI01000007">
    <property type="protein sequence ID" value="GEO66210.1"/>
    <property type="molecule type" value="Genomic_DNA"/>
</dbReference>
<dbReference type="Pfam" id="PF14520">
    <property type="entry name" value="HHH_5"/>
    <property type="match status" value="1"/>
</dbReference>
<sequence>MATEYLEHKLALLPDMPGCYLMKNLNSQIIYVGKAKNLKNRVRSYFKSSHTGKTAQLVSEIRDFETIITSTDKEAFLLEITLIQKHQPYFNIKLKRGTGYPYIKITHERDPQLLLVSEIKKDGGYYFGPYPNVYAAEETIHFLQKVYPLRRCTGYQGRPCLYYHMGQCLGACFKEVPEADYERQIRQIKSFLNGNTGHAEKALHKRMEAAAADLEYERAADLRDQIRYIDATVEKQKIISNDNTPRDIFNFYLDKGWLSIQVFFIRQARLMKREKRLFPVVSTAEEELASFIVQFYQRKNTVLPREILVPKSLDGEMIEALLHVPVRTPQRGTKRDLLEMAGKNARLVLEEKFRLLELDESKTTGAMKEITDALGIAPGHKIEAFDHSHIQGADLVSAMVVFVDGQPNKKLYRKYKLRTVDHADETASTMEVIRRRYTRLLKEHAAMPDLILMDGGDIQMNAVKDVLENELDLHIPVAGMVKNDHHKTADLLYGGDDHHIHLDPKSQGFYLVQRIQDEVHRFAITFHRQVHTKHSLSSRLDQIPGVGPKTRNKLLRKFGSTKRISEAAVEDLQKLGISKTVASTIHVTLQAEVTAEVKNPRTPTNL</sequence>
<dbReference type="InterPro" id="IPR000305">
    <property type="entry name" value="GIY-YIG_endonuc"/>
</dbReference>
<protein>
    <recommendedName>
        <fullName evidence="7">UvrABC system protein C</fullName>
        <shortName evidence="7">Protein UvrC</shortName>
    </recommendedName>
    <alternativeName>
        <fullName evidence="7">Excinuclease ABC subunit C</fullName>
    </alternativeName>
</protein>
<evidence type="ECO:0000256" key="1">
    <source>
        <dbReference type="ARBA" id="ARBA00022490"/>
    </source>
</evidence>
<keyword evidence="14" id="KW-1185">Reference proteome</keyword>
<dbReference type="InterPro" id="IPR004791">
    <property type="entry name" value="UvrC"/>
</dbReference>
<dbReference type="InterPro" id="IPR047296">
    <property type="entry name" value="GIY-YIG_UvrC_Cho"/>
</dbReference>
<evidence type="ECO:0000256" key="3">
    <source>
        <dbReference type="ARBA" id="ARBA00022769"/>
    </source>
</evidence>
<keyword evidence="6 7" id="KW-0742">SOS response</keyword>
<dbReference type="AlphaFoldDB" id="A0A0F3RRK7"/>
<dbReference type="PANTHER" id="PTHR30562">
    <property type="entry name" value="UVRC/OXIDOREDUCTASE"/>
    <property type="match status" value="1"/>
</dbReference>
<dbReference type="RefSeq" id="WP_045807956.1">
    <property type="nucleotide sequence ID" value="NZ_BJZI01000007.1"/>
</dbReference>
<dbReference type="InterPro" id="IPR050066">
    <property type="entry name" value="UvrABC_protein_C"/>
</dbReference>
<feature type="domain" description="GIY-YIG" evidence="9">
    <location>
        <begin position="15"/>
        <end position="92"/>
    </location>
</feature>
<keyword evidence="4 7" id="KW-0267">Excision nuclease</keyword>
<accession>A0A0F3RRK7</accession>
<dbReference type="HAMAP" id="MF_00203">
    <property type="entry name" value="UvrC"/>
    <property type="match status" value="1"/>
</dbReference>
<dbReference type="PATRIC" id="fig|216463.3.peg.1276"/>
<reference evidence="12 13" key="1">
    <citation type="submission" date="2015-03" db="EMBL/GenBank/DDBJ databases">
        <authorList>
            <person name="Zheng J."/>
            <person name="Ganezle M."/>
        </authorList>
    </citation>
    <scope>NUCLEOTIDE SEQUENCE [LARGE SCALE GENOMIC DNA]</scope>
    <source>
        <strain evidence="12 13">LP38</strain>
    </source>
</reference>
<gene>
    <name evidence="7 11" type="primary">uvrC</name>
    <name evidence="11" type="ORF">LSP04_06290</name>
    <name evidence="12" type="ORF">VC81_10095</name>
</gene>
<proteinExistence type="inferred from homology"/>
<dbReference type="InterPro" id="IPR001943">
    <property type="entry name" value="UVR_dom"/>
</dbReference>
<dbReference type="GO" id="GO:0009381">
    <property type="term" value="F:excinuclease ABC activity"/>
    <property type="evidence" value="ECO:0007669"/>
    <property type="project" value="UniProtKB-UniRule"/>
</dbReference>
<keyword evidence="5 7" id="KW-0234">DNA repair</keyword>